<protein>
    <submittedName>
        <fullName evidence="2">Uncharacterized protein</fullName>
    </submittedName>
</protein>
<dbReference type="InterPro" id="IPR036785">
    <property type="entry name" value="YkyA-like_sf"/>
</dbReference>
<feature type="coiled-coil region" evidence="1">
    <location>
        <begin position="46"/>
        <end position="92"/>
    </location>
</feature>
<dbReference type="Proteomes" id="UP000238042">
    <property type="component" value="Unassembled WGS sequence"/>
</dbReference>
<proteinExistence type="predicted"/>
<dbReference type="EMBL" id="PSZM01000046">
    <property type="protein sequence ID" value="PQL90539.1"/>
    <property type="molecule type" value="Genomic_DNA"/>
</dbReference>
<dbReference type="RefSeq" id="WP_105247690.1">
    <property type="nucleotide sequence ID" value="NZ_PSZM01000046.1"/>
</dbReference>
<dbReference type="SUPFAM" id="SSF140423">
    <property type="entry name" value="MW0975(SA0943)-like"/>
    <property type="match status" value="1"/>
</dbReference>
<organism evidence="2 3">
    <name type="scientific">Apibacter adventoris</name>
    <dbReference type="NCBI Taxonomy" id="1679466"/>
    <lineage>
        <taxon>Bacteria</taxon>
        <taxon>Pseudomonadati</taxon>
        <taxon>Bacteroidota</taxon>
        <taxon>Flavobacteriia</taxon>
        <taxon>Flavobacteriales</taxon>
        <taxon>Weeksellaceae</taxon>
        <taxon>Apibacter</taxon>
    </lineage>
</organism>
<evidence type="ECO:0000313" key="2">
    <source>
        <dbReference type="EMBL" id="PQL90539.1"/>
    </source>
</evidence>
<keyword evidence="3" id="KW-1185">Reference proteome</keyword>
<comment type="caution">
    <text evidence="2">The sequence shown here is derived from an EMBL/GenBank/DDBJ whole genome shotgun (WGS) entry which is preliminary data.</text>
</comment>
<accession>A0A2S8A7K1</accession>
<name>A0A2S8A7K1_9FLAO</name>
<reference evidence="2 3" key="1">
    <citation type="submission" date="2018-02" db="EMBL/GenBank/DDBJ databases">
        <title>Genome sequences of Apibacter spp., gut symbionts of Asian honey bees.</title>
        <authorList>
            <person name="Kwong W.K."/>
            <person name="Steele M.I."/>
            <person name="Moran N.A."/>
        </authorList>
    </citation>
    <scope>NUCLEOTIDE SEQUENCE [LARGE SCALE GENOMIC DNA]</scope>
    <source>
        <strain evidence="3">wkB301</strain>
    </source>
</reference>
<dbReference type="AlphaFoldDB" id="A0A2S8A7K1"/>
<sequence>MIIIEVLSNIESPCEEKPCFRYAKLGMSEKEVIKEFGYPELITYNKEEIVEDLKDLKNTYNKFIQEYKKSEKKFVEDRLDNINKILNNINNSNLKKCRYIIKVPKENYEYYKTIYYLNSELIVF</sequence>
<evidence type="ECO:0000256" key="1">
    <source>
        <dbReference type="SAM" id="Coils"/>
    </source>
</evidence>
<evidence type="ECO:0000313" key="3">
    <source>
        <dbReference type="Proteomes" id="UP000238042"/>
    </source>
</evidence>
<keyword evidence="1" id="KW-0175">Coiled coil</keyword>
<gene>
    <name evidence="2" type="ORF">C4S77_11690</name>
</gene>